<dbReference type="Proteomes" id="UP000552615">
    <property type="component" value="Unassembled WGS sequence"/>
</dbReference>
<name>A0A7Y0A8V3_9FLAO</name>
<protein>
    <submittedName>
        <fullName evidence="2">Uncharacterized protein</fullName>
    </submittedName>
</protein>
<organism evidence="2 3">
    <name type="scientific">Chryseobacterium cheonjiense</name>
    <dbReference type="NCBI Taxonomy" id="2728845"/>
    <lineage>
        <taxon>Bacteria</taxon>
        <taxon>Pseudomonadati</taxon>
        <taxon>Bacteroidota</taxon>
        <taxon>Flavobacteriia</taxon>
        <taxon>Flavobacteriales</taxon>
        <taxon>Weeksellaceae</taxon>
        <taxon>Chryseobacterium group</taxon>
        <taxon>Chryseobacterium</taxon>
    </lineage>
</organism>
<reference evidence="2 3" key="1">
    <citation type="submission" date="2020-04" db="EMBL/GenBank/DDBJ databases">
        <title>Chryseobacterium sp. RJ-7-14 sp. nov., isolated from Jeju soil.</title>
        <authorList>
            <person name="Dahal R.H."/>
            <person name="Chaudhary D.K."/>
        </authorList>
    </citation>
    <scope>NUCLEOTIDE SEQUENCE [LARGE SCALE GENOMIC DNA]</scope>
    <source>
        <strain evidence="2 3">RJ-7-14</strain>
    </source>
</reference>
<feature type="compositionally biased region" description="Basic and acidic residues" evidence="1">
    <location>
        <begin position="20"/>
        <end position="29"/>
    </location>
</feature>
<evidence type="ECO:0000313" key="3">
    <source>
        <dbReference type="Proteomes" id="UP000552615"/>
    </source>
</evidence>
<feature type="region of interest" description="Disordered" evidence="1">
    <location>
        <begin position="1"/>
        <end position="32"/>
    </location>
</feature>
<dbReference type="RefSeq" id="WP_169232181.1">
    <property type="nucleotide sequence ID" value="NZ_JABBGF010000003.1"/>
</dbReference>
<proteinExistence type="predicted"/>
<evidence type="ECO:0000256" key="1">
    <source>
        <dbReference type="SAM" id="MobiDB-lite"/>
    </source>
</evidence>
<dbReference type="EMBL" id="JABBGF010000003">
    <property type="protein sequence ID" value="NML58847.1"/>
    <property type="molecule type" value="Genomic_DNA"/>
</dbReference>
<sequence length="71" mass="7850">MQETNGGLQKSPTTCGNLRRSTEVSRNLRETFGGVRKSRATLRETNCNCRKSPATCRKQNAVAGSYKQVCL</sequence>
<gene>
    <name evidence="2" type="ORF">HHL20_16020</name>
</gene>
<dbReference type="AlphaFoldDB" id="A0A7Y0A8V3"/>
<comment type="caution">
    <text evidence="2">The sequence shown here is derived from an EMBL/GenBank/DDBJ whole genome shotgun (WGS) entry which is preliminary data.</text>
</comment>
<keyword evidence="3" id="KW-1185">Reference proteome</keyword>
<accession>A0A7Y0A8V3</accession>
<feature type="compositionally biased region" description="Polar residues" evidence="1">
    <location>
        <begin position="1"/>
        <end position="16"/>
    </location>
</feature>
<evidence type="ECO:0000313" key="2">
    <source>
        <dbReference type="EMBL" id="NML58847.1"/>
    </source>
</evidence>